<evidence type="ECO:0000256" key="2">
    <source>
        <dbReference type="SAM" id="Phobius"/>
    </source>
</evidence>
<protein>
    <recommendedName>
        <fullName evidence="5">PIR protein CIR protein</fullName>
    </recommendedName>
</protein>
<feature type="compositionally biased region" description="Polar residues" evidence="1">
    <location>
        <begin position="459"/>
        <end position="507"/>
    </location>
</feature>
<dbReference type="Proteomes" id="UP000030681">
    <property type="component" value="Unassembled WGS sequence"/>
</dbReference>
<evidence type="ECO:0000313" key="4">
    <source>
        <dbReference type="Proteomes" id="UP000030681"/>
    </source>
</evidence>
<evidence type="ECO:0000313" key="3">
    <source>
        <dbReference type="EMBL" id="KEG01398.1"/>
    </source>
</evidence>
<evidence type="ECO:0000256" key="1">
    <source>
        <dbReference type="SAM" id="MobiDB-lite"/>
    </source>
</evidence>
<accession>A0A081ICJ0</accession>
<feature type="region of interest" description="Disordered" evidence="1">
    <location>
        <begin position="440"/>
        <end position="530"/>
    </location>
</feature>
<proteinExistence type="predicted"/>
<feature type="region of interest" description="Disordered" evidence="1">
    <location>
        <begin position="263"/>
        <end position="362"/>
    </location>
</feature>
<dbReference type="AlphaFoldDB" id="A0A081ICJ0"/>
<organism evidence="3 4">
    <name type="scientific">Plasmodium vinckei vinckei</name>
    <dbReference type="NCBI Taxonomy" id="54757"/>
    <lineage>
        <taxon>Eukaryota</taxon>
        <taxon>Sar</taxon>
        <taxon>Alveolata</taxon>
        <taxon>Apicomplexa</taxon>
        <taxon>Aconoidasida</taxon>
        <taxon>Haemosporida</taxon>
        <taxon>Plasmodiidae</taxon>
        <taxon>Plasmodium</taxon>
        <taxon>Plasmodium (Vinckeia)</taxon>
    </lineage>
</organism>
<name>A0A081ICJ0_PLAVN</name>
<gene>
    <name evidence="3" type="ORF">YYE_03494</name>
</gene>
<feature type="transmembrane region" description="Helical" evidence="2">
    <location>
        <begin position="547"/>
        <end position="567"/>
    </location>
</feature>
<dbReference type="Pfam" id="PF06022">
    <property type="entry name" value="Cir_Bir_Yir"/>
    <property type="match status" value="1"/>
</dbReference>
<sequence>MMPIYSLKTKFHYNGQTPKNGDSYFNSKGVDTVRINKDPAINGYCRDGGCKTNWDSINAVAAYIIIKFKGSIKDEEYNTYDECFLMWISDKLFEIHDKRKGKKPKKPFMDTITLNSAYDTYLKNHQVKGDYWKLLDSIKSWKGAYLRYMAEFYMLLNRICKTIVYYEKNKAKSKELSKYSKKCFDQYINLYINISECKSYLRLLNKLKGIYDDFRNYAIRENSSNNNLETNLKKLTKPNGEEMAAVRSFISYKITKKKCNSLDKKADSIQLQSSSKKDPPSAPQQDPKVPPPVSLPQKQDPASSQKNDSLPKSQIGDPDNKNGSNTSDSDKENARDRSGNEGSQSDGNRNLGDESNNSTSNTSGGYFDWGSFFKFILNGTENLKKTSDFIDQNQKKVKEVTDKIINVYNGAMDDLKKVYDKSNKYLNNFISNVTSHLNSIDAPSKSDGNPSGPGKSINGGDSPSQLPSNSPTPQTSQITQNSKEQTTTQESPRGTSGNQNPDQTDQEGPQKIVPDPVTKPKHPGSELKGNGIIEIGDSYVLKEYKKIGLSIIVILIPITLTILHKYLSSGWRKELTRKANMKKVINSIGGKKQIQIIIKSSNQKKNTKKSINSV</sequence>
<dbReference type="EMBL" id="KL446951">
    <property type="protein sequence ID" value="KEG01398.1"/>
    <property type="molecule type" value="Genomic_DNA"/>
</dbReference>
<reference evidence="3 4" key="1">
    <citation type="submission" date="2013-02" db="EMBL/GenBank/DDBJ databases">
        <title>The Genome Sequence of Plasmodium vinckei vinckei.</title>
        <authorList>
            <consortium name="The Broad Institute Genome Sequencing Platform"/>
            <consortium name="The Broad Institute Genome Sequencing Center for Infectious Disease"/>
            <person name="Neafsey D."/>
            <person name="Cheeseman I."/>
            <person name="Volkman S."/>
            <person name="Adams J."/>
            <person name="Walker B."/>
            <person name="Young S.K."/>
            <person name="Zeng Q."/>
            <person name="Gargeya S."/>
            <person name="Fitzgerald M."/>
            <person name="Haas B."/>
            <person name="Abouelleil A."/>
            <person name="Alvarado L."/>
            <person name="Arachchi H.M."/>
            <person name="Berlin A.M."/>
            <person name="Chapman S.B."/>
            <person name="Dewar J."/>
            <person name="Goldberg J."/>
            <person name="Griggs A."/>
            <person name="Gujja S."/>
            <person name="Hansen M."/>
            <person name="Howarth C."/>
            <person name="Imamovic A."/>
            <person name="Larimer J."/>
            <person name="McCowan C."/>
            <person name="Murphy C."/>
            <person name="Neiman D."/>
            <person name="Pearson M."/>
            <person name="Priest M."/>
            <person name="Roberts A."/>
            <person name="Saif S."/>
            <person name="Shea T."/>
            <person name="Sisk P."/>
            <person name="Sykes S."/>
            <person name="Wortman J."/>
            <person name="Nusbaum C."/>
            <person name="Birren B."/>
        </authorList>
    </citation>
    <scope>NUCLEOTIDE SEQUENCE [LARGE SCALE GENOMIC DNA]</scope>
    <source>
        <strain evidence="4">vinckei</strain>
    </source>
</reference>
<keyword evidence="2" id="KW-1133">Transmembrane helix</keyword>
<feature type="compositionally biased region" description="Polar residues" evidence="1">
    <location>
        <begin position="296"/>
        <end position="312"/>
    </location>
</feature>
<keyword evidence="2" id="KW-0472">Membrane</keyword>
<feature type="non-terminal residue" evidence="3">
    <location>
        <position position="614"/>
    </location>
</feature>
<evidence type="ECO:0008006" key="5">
    <source>
        <dbReference type="Google" id="ProtNLM"/>
    </source>
</evidence>
<dbReference type="InterPro" id="IPR006477">
    <property type="entry name" value="Yir_bir_cir"/>
</dbReference>
<feature type="compositionally biased region" description="Basic and acidic residues" evidence="1">
    <location>
        <begin position="328"/>
        <end position="339"/>
    </location>
</feature>
<keyword evidence="2" id="KW-0812">Transmembrane</keyword>